<name>A0AAF0E1P1_9BASI</name>
<evidence type="ECO:0000313" key="7">
    <source>
        <dbReference type="Proteomes" id="UP001214603"/>
    </source>
</evidence>
<sequence length="306" mass="32947">MSAEDKREARRKRILERGGDRLSRITNTGRGEGYVGLDSEPVRVPKRDDPAPAPAADAASGANAFAEMLAAMRGKGPAGQDPMAFMQNLLSQSASAAGEPHAMPSVPEVSPATLRRAERLDRRMRLVQTSVVLLFSLYIVFGSILAEAPPGILGRLFPTRAVEHHVGHSYRRQWASLAQQYTPMSAWISAEDPSVFPWGALRTPLDYLSPYLGAAVHPANLPRWPVFWVFFTLEIALLGVRIAMQQQLPAAPPTGLGSVLAVWAPNAVEFATPLLSAVSLVSALVDDLAILLFAIGAGVLFCHLLG</sequence>
<feature type="transmembrane region" description="Helical" evidence="5">
    <location>
        <begin position="126"/>
        <end position="146"/>
    </location>
</feature>
<evidence type="ECO:0000256" key="3">
    <source>
        <dbReference type="ARBA" id="ARBA00023136"/>
    </source>
</evidence>
<feature type="transmembrane region" description="Helical" evidence="5">
    <location>
        <begin position="256"/>
        <end position="282"/>
    </location>
</feature>
<keyword evidence="1 5" id="KW-0812">Transmembrane</keyword>
<dbReference type="PANTHER" id="PTHR28263:SF1">
    <property type="entry name" value="GOLGI TO ER TRAFFIC PROTEIN 2"/>
    <property type="match status" value="1"/>
</dbReference>
<keyword evidence="2 5" id="KW-1133">Transmembrane helix</keyword>
<dbReference type="Proteomes" id="UP001214603">
    <property type="component" value="Chromosome 5"/>
</dbReference>
<dbReference type="PANTHER" id="PTHR28263">
    <property type="entry name" value="GOLGI TO ER TRAFFIC PROTEIN 2"/>
    <property type="match status" value="1"/>
</dbReference>
<reference evidence="6" key="1">
    <citation type="submission" date="2023-03" db="EMBL/GenBank/DDBJ databases">
        <title>Mating type loci evolution in Malassezia.</title>
        <authorList>
            <person name="Coelho M.A."/>
        </authorList>
    </citation>
    <scope>NUCLEOTIDE SEQUENCE</scope>
    <source>
        <strain evidence="6">CBS 7876</strain>
    </source>
</reference>
<feature type="transmembrane region" description="Helical" evidence="5">
    <location>
        <begin position="288"/>
        <end position="305"/>
    </location>
</feature>
<organism evidence="6 7">
    <name type="scientific">Malassezia obtusa</name>
    <dbReference type="NCBI Taxonomy" id="76774"/>
    <lineage>
        <taxon>Eukaryota</taxon>
        <taxon>Fungi</taxon>
        <taxon>Dikarya</taxon>
        <taxon>Basidiomycota</taxon>
        <taxon>Ustilaginomycotina</taxon>
        <taxon>Malasseziomycetes</taxon>
        <taxon>Malasseziales</taxon>
        <taxon>Malasseziaceae</taxon>
        <taxon>Malassezia</taxon>
    </lineage>
</organism>
<protein>
    <submittedName>
        <fullName evidence="6">Uncharacterized protein</fullName>
    </submittedName>
</protein>
<evidence type="ECO:0000256" key="5">
    <source>
        <dbReference type="SAM" id="Phobius"/>
    </source>
</evidence>
<feature type="region of interest" description="Disordered" evidence="4">
    <location>
        <begin position="1"/>
        <end position="57"/>
    </location>
</feature>
<evidence type="ECO:0000313" key="6">
    <source>
        <dbReference type="EMBL" id="WFD03761.1"/>
    </source>
</evidence>
<keyword evidence="3 5" id="KW-0472">Membrane</keyword>
<feature type="compositionally biased region" description="Basic and acidic residues" evidence="4">
    <location>
        <begin position="40"/>
        <end position="50"/>
    </location>
</feature>
<dbReference type="EMBL" id="CP119938">
    <property type="protein sequence ID" value="WFD03761.1"/>
    <property type="molecule type" value="Genomic_DNA"/>
</dbReference>
<evidence type="ECO:0000256" key="1">
    <source>
        <dbReference type="ARBA" id="ARBA00022692"/>
    </source>
</evidence>
<evidence type="ECO:0000256" key="4">
    <source>
        <dbReference type="SAM" id="MobiDB-lite"/>
    </source>
</evidence>
<feature type="transmembrane region" description="Helical" evidence="5">
    <location>
        <begin position="226"/>
        <end position="244"/>
    </location>
</feature>
<accession>A0AAF0E1P1</accession>
<keyword evidence="7" id="KW-1185">Reference proteome</keyword>
<evidence type="ECO:0000256" key="2">
    <source>
        <dbReference type="ARBA" id="ARBA00022989"/>
    </source>
</evidence>
<proteinExistence type="predicted"/>
<dbReference type="AlphaFoldDB" id="A0AAF0E1P1"/>
<dbReference type="InterPro" id="IPR028143">
    <property type="entry name" value="Get2/sif1"/>
</dbReference>
<gene>
    <name evidence="6" type="ORF">MOBT1_002455</name>
</gene>